<evidence type="ECO:0000256" key="2">
    <source>
        <dbReference type="SAM" id="SignalP"/>
    </source>
</evidence>
<keyword evidence="5" id="KW-1185">Reference proteome</keyword>
<evidence type="ECO:0000313" key="5">
    <source>
        <dbReference type="Proteomes" id="UP000005240"/>
    </source>
</evidence>
<proteinExistence type="predicted"/>
<reference evidence="3" key="2">
    <citation type="submission" date="2016-05" db="EMBL/GenBank/DDBJ databases">
        <title>Comparative analysis highlights variable genome content of wheat rusts and divergence of the mating loci.</title>
        <authorList>
            <person name="Cuomo C.A."/>
            <person name="Bakkeren G."/>
            <person name="Szabo L."/>
            <person name="Khalil H."/>
            <person name="Joly D."/>
            <person name="Goldberg J."/>
            <person name="Young S."/>
            <person name="Zeng Q."/>
            <person name="Fellers J."/>
        </authorList>
    </citation>
    <scope>NUCLEOTIDE SEQUENCE [LARGE SCALE GENOMIC DNA]</scope>
    <source>
        <strain evidence="3">1-1 BBBD Race 1</strain>
    </source>
</reference>
<organism evidence="3">
    <name type="scientific">Puccinia triticina (isolate 1-1 / race 1 (BBBD))</name>
    <name type="common">Brown leaf rust fungus</name>
    <dbReference type="NCBI Taxonomy" id="630390"/>
    <lineage>
        <taxon>Eukaryota</taxon>
        <taxon>Fungi</taxon>
        <taxon>Dikarya</taxon>
        <taxon>Basidiomycota</taxon>
        <taxon>Pucciniomycotina</taxon>
        <taxon>Pucciniomycetes</taxon>
        <taxon>Pucciniales</taxon>
        <taxon>Pucciniaceae</taxon>
        <taxon>Puccinia</taxon>
    </lineage>
</organism>
<feature type="compositionally biased region" description="Low complexity" evidence="1">
    <location>
        <begin position="141"/>
        <end position="156"/>
    </location>
</feature>
<feature type="chain" id="PRO_5008109906" description="Carbohydrate-binding module family 19 domain-containing protein" evidence="2">
    <location>
        <begin position="21"/>
        <end position="277"/>
    </location>
</feature>
<evidence type="ECO:0000313" key="3">
    <source>
        <dbReference type="EMBL" id="OAV92137.1"/>
    </source>
</evidence>
<protein>
    <recommendedName>
        <fullName evidence="6">Carbohydrate-binding module family 19 domain-containing protein</fullName>
    </recommendedName>
</protein>
<feature type="compositionally biased region" description="Basic and acidic residues" evidence="1">
    <location>
        <begin position="214"/>
        <end position="223"/>
    </location>
</feature>
<feature type="compositionally biased region" description="Gly residues" evidence="1">
    <location>
        <begin position="129"/>
        <end position="138"/>
    </location>
</feature>
<gene>
    <name evidence="3" type="ORF">PTTG_03685</name>
</gene>
<dbReference type="AlphaFoldDB" id="A0A180GHA8"/>
<dbReference type="EnsemblFungi" id="PTTG_03685-t43_1">
    <property type="protein sequence ID" value="PTTG_03685-t43_1-p1"/>
    <property type="gene ID" value="PTTG_03685"/>
</dbReference>
<keyword evidence="2" id="KW-0732">Signal</keyword>
<sequence>MPSSFFASIVLLVLIPCAHSHAVDPSVVPTTLLHHERRAIDQSTLLENGKAAQKLNAQFSSMNPNSPCKTGDMACIAGGFSQCVSGKYVGGPCAGGLKCFAMPLLLKKGTTLGCDTEDDATSRISNTGATGGLTGNGGSDPKSAPPSNSTAASPGPISEVVNGTQADSSDSDPDEDGPDATMADNASSAPSKDPMSADSPSPAANSTAASASKSESDSEKQDDSVTSGDDMPAGQNSTTNAANSSSSSNSPAKPSSADKPKQVAEVVDLDEQNITGP</sequence>
<feature type="signal peptide" evidence="2">
    <location>
        <begin position="1"/>
        <end position="20"/>
    </location>
</feature>
<feature type="compositionally biased region" description="Acidic residues" evidence="1">
    <location>
        <begin position="169"/>
        <end position="178"/>
    </location>
</feature>
<evidence type="ECO:0000313" key="4">
    <source>
        <dbReference type="EnsemblFungi" id="PTTG_03685-t43_1-p1"/>
    </source>
</evidence>
<name>A0A180GHA8_PUCT1</name>
<reference evidence="3" key="1">
    <citation type="submission" date="2009-11" db="EMBL/GenBank/DDBJ databases">
        <authorList>
            <consortium name="The Broad Institute Genome Sequencing Platform"/>
            <person name="Ward D."/>
            <person name="Feldgarden M."/>
            <person name="Earl A."/>
            <person name="Young S.K."/>
            <person name="Zeng Q."/>
            <person name="Koehrsen M."/>
            <person name="Alvarado L."/>
            <person name="Berlin A."/>
            <person name="Bochicchio J."/>
            <person name="Borenstein D."/>
            <person name="Chapman S.B."/>
            <person name="Chen Z."/>
            <person name="Engels R."/>
            <person name="Freedman E."/>
            <person name="Gellesch M."/>
            <person name="Goldberg J."/>
            <person name="Griggs A."/>
            <person name="Gujja S."/>
            <person name="Heilman E."/>
            <person name="Heiman D."/>
            <person name="Hepburn T."/>
            <person name="Howarth C."/>
            <person name="Jen D."/>
            <person name="Larson L."/>
            <person name="Lewis B."/>
            <person name="Mehta T."/>
            <person name="Park D."/>
            <person name="Pearson M."/>
            <person name="Roberts A."/>
            <person name="Saif S."/>
            <person name="Shea T."/>
            <person name="Shenoy N."/>
            <person name="Sisk P."/>
            <person name="Stolte C."/>
            <person name="Sykes S."/>
            <person name="Thomson T."/>
            <person name="Walk T."/>
            <person name="White J."/>
            <person name="Yandava C."/>
            <person name="Izard J."/>
            <person name="Baranova O.V."/>
            <person name="Blanton J.M."/>
            <person name="Tanner A.C."/>
            <person name="Dewhirst F.E."/>
            <person name="Haas B."/>
            <person name="Nusbaum C."/>
            <person name="Birren B."/>
        </authorList>
    </citation>
    <scope>NUCLEOTIDE SEQUENCE [LARGE SCALE GENOMIC DNA]</scope>
    <source>
        <strain evidence="3">1-1 BBBD Race 1</strain>
    </source>
</reference>
<feature type="compositionally biased region" description="Low complexity" evidence="1">
    <location>
        <begin position="186"/>
        <end position="213"/>
    </location>
</feature>
<dbReference type="OrthoDB" id="2362516at2759"/>
<reference evidence="4 5" key="3">
    <citation type="journal article" date="2017" name="G3 (Bethesda)">
        <title>Comparative analysis highlights variable genome content of wheat rusts and divergence of the mating loci.</title>
        <authorList>
            <person name="Cuomo C.A."/>
            <person name="Bakkeren G."/>
            <person name="Khalil H.B."/>
            <person name="Panwar V."/>
            <person name="Joly D."/>
            <person name="Linning R."/>
            <person name="Sakthikumar S."/>
            <person name="Song X."/>
            <person name="Adiconis X."/>
            <person name="Fan L."/>
            <person name="Goldberg J.M."/>
            <person name="Levin J.Z."/>
            <person name="Young S."/>
            <person name="Zeng Q."/>
            <person name="Anikster Y."/>
            <person name="Bruce M."/>
            <person name="Wang M."/>
            <person name="Yin C."/>
            <person name="McCallum B."/>
            <person name="Szabo L.J."/>
            <person name="Hulbert S."/>
            <person name="Chen X."/>
            <person name="Fellers J.P."/>
        </authorList>
    </citation>
    <scope>NUCLEOTIDE SEQUENCE</scope>
    <source>
        <strain evidence="4">isolate 1-1 / race 1 (BBBD)</strain>
        <strain evidence="5">Isolate 1-1 / race 1 (BBBD)</strain>
    </source>
</reference>
<feature type="compositionally biased region" description="Low complexity" evidence="1">
    <location>
        <begin position="236"/>
        <end position="255"/>
    </location>
</feature>
<evidence type="ECO:0000256" key="1">
    <source>
        <dbReference type="SAM" id="MobiDB-lite"/>
    </source>
</evidence>
<reference evidence="4" key="4">
    <citation type="submission" date="2025-05" db="UniProtKB">
        <authorList>
            <consortium name="EnsemblFungi"/>
        </authorList>
    </citation>
    <scope>IDENTIFICATION</scope>
    <source>
        <strain evidence="4">isolate 1-1 / race 1 (BBBD)</strain>
    </source>
</reference>
<accession>A0A180GHA8</accession>
<dbReference type="EMBL" id="ADAS02000068">
    <property type="protein sequence ID" value="OAV92137.1"/>
    <property type="molecule type" value="Genomic_DNA"/>
</dbReference>
<evidence type="ECO:0008006" key="6">
    <source>
        <dbReference type="Google" id="ProtNLM"/>
    </source>
</evidence>
<feature type="region of interest" description="Disordered" evidence="1">
    <location>
        <begin position="121"/>
        <end position="277"/>
    </location>
</feature>
<dbReference type="Proteomes" id="UP000005240">
    <property type="component" value="Unassembled WGS sequence"/>
</dbReference>
<dbReference type="VEuPathDB" id="FungiDB:PTTG_03685"/>